<evidence type="ECO:0000313" key="2">
    <source>
        <dbReference type="EMBL" id="RXR08521.1"/>
    </source>
</evidence>
<sequence>MQASKTLGVVSALAMLALVVGCATKPAPDFGGRWKPVNHFSESSMEIPLYSSYVFQALPSDGTLKHMLERWASDNQMRLDYSATSDYTLYGPVAKISTTDLTQAVEVLNQAYAERGVAIRGDGRELVVTGRRSN</sequence>
<evidence type="ECO:0000256" key="1">
    <source>
        <dbReference type="SAM" id="SignalP"/>
    </source>
</evidence>
<gene>
    <name evidence="2" type="ORF">EPA99_01480</name>
</gene>
<keyword evidence="1" id="KW-0732">Signal</keyword>
<evidence type="ECO:0008006" key="4">
    <source>
        <dbReference type="Google" id="ProtNLM"/>
    </source>
</evidence>
<dbReference type="PROSITE" id="PS51257">
    <property type="entry name" value="PROKAR_LIPOPROTEIN"/>
    <property type="match status" value="1"/>
</dbReference>
<evidence type="ECO:0000313" key="3">
    <source>
        <dbReference type="Proteomes" id="UP000289784"/>
    </source>
</evidence>
<dbReference type="Gene3D" id="3.55.50.70">
    <property type="match status" value="1"/>
</dbReference>
<protein>
    <recommendedName>
        <fullName evidence="4">Toxin co-regulated pilus biosynthesis protein Q C-terminal domain-containing protein</fullName>
    </recommendedName>
</protein>
<feature type="signal peptide" evidence="1">
    <location>
        <begin position="1"/>
        <end position="22"/>
    </location>
</feature>
<proteinExistence type="predicted"/>
<accession>A0A4Q1K0H2</accession>
<dbReference type="RefSeq" id="WP_129469411.1">
    <property type="nucleotide sequence ID" value="NZ_SAWZ01000001.1"/>
</dbReference>
<organism evidence="2 3">
    <name type="scientific">Pseudoxanthomonas composti</name>
    <dbReference type="NCBI Taxonomy" id="2137479"/>
    <lineage>
        <taxon>Bacteria</taxon>
        <taxon>Pseudomonadati</taxon>
        <taxon>Pseudomonadota</taxon>
        <taxon>Gammaproteobacteria</taxon>
        <taxon>Lysobacterales</taxon>
        <taxon>Lysobacteraceae</taxon>
        <taxon>Pseudoxanthomonas</taxon>
    </lineage>
</organism>
<dbReference type="Proteomes" id="UP000289784">
    <property type="component" value="Unassembled WGS sequence"/>
</dbReference>
<keyword evidence="3" id="KW-1185">Reference proteome</keyword>
<name>A0A4Q1K0H2_9GAMM</name>
<feature type="chain" id="PRO_5020408916" description="Toxin co-regulated pilus biosynthesis protein Q C-terminal domain-containing protein" evidence="1">
    <location>
        <begin position="23"/>
        <end position="134"/>
    </location>
</feature>
<dbReference type="EMBL" id="SAWZ01000001">
    <property type="protein sequence ID" value="RXR08521.1"/>
    <property type="molecule type" value="Genomic_DNA"/>
</dbReference>
<reference evidence="2 3" key="1">
    <citation type="submission" date="2019-01" db="EMBL/GenBank/DDBJ databases">
        <title>Pseudoxanthomonas composti sp. nov., isolated from compost.</title>
        <authorList>
            <person name="Yang G."/>
        </authorList>
    </citation>
    <scope>NUCLEOTIDE SEQUENCE [LARGE SCALE GENOMIC DNA]</scope>
    <source>
        <strain evidence="2 3">GSS15</strain>
    </source>
</reference>
<comment type="caution">
    <text evidence="2">The sequence shown here is derived from an EMBL/GenBank/DDBJ whole genome shotgun (WGS) entry which is preliminary data.</text>
</comment>
<dbReference type="OrthoDB" id="5955043at2"/>
<dbReference type="AlphaFoldDB" id="A0A4Q1K0H2"/>